<accession>A0A1I6MLP1</accession>
<feature type="transmembrane region" description="Helical" evidence="1">
    <location>
        <begin position="12"/>
        <end position="37"/>
    </location>
</feature>
<evidence type="ECO:0000256" key="1">
    <source>
        <dbReference type="SAM" id="Phobius"/>
    </source>
</evidence>
<evidence type="ECO:0000313" key="2">
    <source>
        <dbReference type="EMBL" id="SFS16517.1"/>
    </source>
</evidence>
<sequence>MIMSGWFSSYFTLGWMMLKGIGGLLVLGCVIAFVLIVRKRLLARRSAGG</sequence>
<gene>
    <name evidence="2" type="ORF">SAMN05444714_2007</name>
</gene>
<name>A0A1I6MLP1_9RHOB</name>
<evidence type="ECO:0000313" key="3">
    <source>
        <dbReference type="Proteomes" id="UP000198926"/>
    </source>
</evidence>
<keyword evidence="1" id="KW-0472">Membrane</keyword>
<keyword evidence="1" id="KW-1133">Transmembrane helix</keyword>
<dbReference type="EMBL" id="FOZM01000001">
    <property type="protein sequence ID" value="SFS16517.1"/>
    <property type="molecule type" value="Genomic_DNA"/>
</dbReference>
<keyword evidence="3" id="KW-1185">Reference proteome</keyword>
<proteinExistence type="predicted"/>
<reference evidence="2 3" key="1">
    <citation type="submission" date="2016-10" db="EMBL/GenBank/DDBJ databases">
        <authorList>
            <person name="de Groot N.N."/>
        </authorList>
    </citation>
    <scope>NUCLEOTIDE SEQUENCE [LARGE SCALE GENOMIC DNA]</scope>
    <source>
        <strain evidence="2 3">DSM 29433</strain>
    </source>
</reference>
<protein>
    <submittedName>
        <fullName evidence="2">Uncharacterized protein</fullName>
    </submittedName>
</protein>
<organism evidence="2 3">
    <name type="scientific">Yoonia litorea</name>
    <dbReference type="NCBI Taxonomy" id="1123755"/>
    <lineage>
        <taxon>Bacteria</taxon>
        <taxon>Pseudomonadati</taxon>
        <taxon>Pseudomonadota</taxon>
        <taxon>Alphaproteobacteria</taxon>
        <taxon>Rhodobacterales</taxon>
        <taxon>Paracoccaceae</taxon>
        <taxon>Yoonia</taxon>
    </lineage>
</organism>
<dbReference type="STRING" id="1123755.SAMN05444714_2007"/>
<keyword evidence="1" id="KW-0812">Transmembrane</keyword>
<dbReference type="Proteomes" id="UP000198926">
    <property type="component" value="Unassembled WGS sequence"/>
</dbReference>
<dbReference type="AlphaFoldDB" id="A0A1I6MLP1"/>